<proteinExistence type="predicted"/>
<accession>U7QDR9</accession>
<keyword evidence="1" id="KW-0472">Membrane</keyword>
<feature type="transmembrane region" description="Helical" evidence="1">
    <location>
        <begin position="6"/>
        <end position="29"/>
    </location>
</feature>
<keyword evidence="1" id="KW-0812">Transmembrane</keyword>
<sequence>MYPESSVIAPIYIFVVATTFFAVMFGIIFKDMLEYQVALWTTNPEANPKINYKTGNIILAYSATSLFVLFSVAFSLTVFVQIFWLASAIAFAVVIPTAFLMWFQLGSMLELWSEKGIEAVDLDFFVLNELSEKATELDQVKENKT</sequence>
<evidence type="ECO:0000256" key="1">
    <source>
        <dbReference type="SAM" id="Phobius"/>
    </source>
</evidence>
<gene>
    <name evidence="2" type="ORF">M595_4079</name>
</gene>
<organism evidence="2 3">
    <name type="scientific">Lyngbya aestuarii BL J</name>
    <dbReference type="NCBI Taxonomy" id="1348334"/>
    <lineage>
        <taxon>Bacteria</taxon>
        <taxon>Bacillati</taxon>
        <taxon>Cyanobacteriota</taxon>
        <taxon>Cyanophyceae</taxon>
        <taxon>Oscillatoriophycideae</taxon>
        <taxon>Oscillatoriales</taxon>
        <taxon>Microcoleaceae</taxon>
        <taxon>Lyngbya</taxon>
    </lineage>
</organism>
<evidence type="ECO:0000313" key="2">
    <source>
        <dbReference type="EMBL" id="ERT05963.1"/>
    </source>
</evidence>
<feature type="transmembrane region" description="Helical" evidence="1">
    <location>
        <begin position="82"/>
        <end position="103"/>
    </location>
</feature>
<reference evidence="2 3" key="1">
    <citation type="journal article" date="2013" name="Front. Microbiol.">
        <title>Comparative genomic analyses of the cyanobacterium, Lyngbya aestuarii BL J, a powerful hydrogen producer.</title>
        <authorList>
            <person name="Kothari A."/>
            <person name="Vaughn M."/>
            <person name="Garcia-Pichel F."/>
        </authorList>
    </citation>
    <scope>NUCLEOTIDE SEQUENCE [LARGE SCALE GENOMIC DNA]</scope>
    <source>
        <strain evidence="2 3">BL J</strain>
    </source>
</reference>
<keyword evidence="3" id="KW-1185">Reference proteome</keyword>
<name>U7QDR9_9CYAN</name>
<feature type="transmembrane region" description="Helical" evidence="1">
    <location>
        <begin position="57"/>
        <end position="76"/>
    </location>
</feature>
<keyword evidence="2" id="KW-0689">Ribosomal protein</keyword>
<protein>
    <submittedName>
        <fullName evidence="2">Putative 50S ribosomal protein L21</fullName>
    </submittedName>
</protein>
<dbReference type="AlphaFoldDB" id="U7QDR9"/>
<dbReference type="PATRIC" id="fig|1348334.3.peg.3944"/>
<dbReference type="GO" id="GO:0005840">
    <property type="term" value="C:ribosome"/>
    <property type="evidence" value="ECO:0007669"/>
    <property type="project" value="UniProtKB-KW"/>
</dbReference>
<dbReference type="OrthoDB" id="517257at2"/>
<comment type="caution">
    <text evidence="2">The sequence shown here is derived from an EMBL/GenBank/DDBJ whole genome shotgun (WGS) entry which is preliminary data.</text>
</comment>
<keyword evidence="2" id="KW-0687">Ribonucleoprotein</keyword>
<keyword evidence="1" id="KW-1133">Transmembrane helix</keyword>
<dbReference type="EMBL" id="AUZM01000045">
    <property type="protein sequence ID" value="ERT05963.1"/>
    <property type="molecule type" value="Genomic_DNA"/>
</dbReference>
<dbReference type="RefSeq" id="WP_023067815.1">
    <property type="nucleotide sequence ID" value="NZ_AUZM01000045.1"/>
</dbReference>
<evidence type="ECO:0000313" key="3">
    <source>
        <dbReference type="Proteomes" id="UP000017127"/>
    </source>
</evidence>
<dbReference type="Proteomes" id="UP000017127">
    <property type="component" value="Unassembled WGS sequence"/>
</dbReference>